<reference evidence="12 13" key="1">
    <citation type="submission" date="2018-06" db="EMBL/GenBank/DDBJ databases">
        <title>Thermoflavimicrobium daqus sp. nov., a thermophilic microbe isolated from Moutai-flavour Daqu.</title>
        <authorList>
            <person name="Wang X."/>
            <person name="Zhou H."/>
        </authorList>
    </citation>
    <scope>NUCLEOTIDE SEQUENCE [LARGE SCALE GENOMIC DNA]</scope>
    <source>
        <strain evidence="12 13">FBKL4.011</strain>
    </source>
</reference>
<feature type="transmembrane region" description="Helical" evidence="10">
    <location>
        <begin position="96"/>
        <end position="118"/>
    </location>
</feature>
<dbReference type="Pfam" id="PF00912">
    <property type="entry name" value="Transgly"/>
    <property type="match status" value="1"/>
</dbReference>
<dbReference type="PANTHER" id="PTHR32282:SF32">
    <property type="entry name" value="PENICILLIN-BINDING PROTEIN 2A"/>
    <property type="match status" value="1"/>
</dbReference>
<sequence length="359" mass="41201">MTNKNRDDFYFGPPPVQSELTNPQLFRQSQTLADQTTSRLFHRKQTENSSNFFDQSPEIPVGAWMNQHQPSSNPSQNHSKSREIPSRFITIFRNRWLRFTTFSFIFVLVLLLILRLSIPMIANIYAEDPIQLTQTPEKGFEPITIQELRKHNYLLVETFKKVEDARFNEHNGVDYEGLTRAIYHSTFKGKKEGGGTITMQVARNVVLGDLDQTLSRKLKEMGTAWNLEKKYSKDQILEAYLNGISFGNGIKGVQIAAKVYFGKNLKTEALTIGEVAVLAGLPKAPEGYNMYFKDPAESEKRRQKLDKRQATVLMLMSRKDDMLPLISEKEAKKWEDAPLPLQSEKKVKKALKKNKINLI</sequence>
<evidence type="ECO:0000256" key="5">
    <source>
        <dbReference type="ARBA" id="ARBA00022960"/>
    </source>
</evidence>
<keyword evidence="3" id="KW-0808">Transferase</keyword>
<evidence type="ECO:0000313" key="12">
    <source>
        <dbReference type="EMBL" id="RAL21842.1"/>
    </source>
</evidence>
<dbReference type="InterPro" id="IPR023346">
    <property type="entry name" value="Lysozyme-like_dom_sf"/>
</dbReference>
<evidence type="ECO:0000256" key="6">
    <source>
        <dbReference type="ARBA" id="ARBA00022984"/>
    </source>
</evidence>
<proteinExistence type="predicted"/>
<keyword evidence="13" id="KW-1185">Reference proteome</keyword>
<evidence type="ECO:0000256" key="4">
    <source>
        <dbReference type="ARBA" id="ARBA00022692"/>
    </source>
</evidence>
<keyword evidence="9" id="KW-0961">Cell wall biogenesis/degradation</keyword>
<evidence type="ECO:0000256" key="8">
    <source>
        <dbReference type="ARBA" id="ARBA00023136"/>
    </source>
</evidence>
<dbReference type="SUPFAM" id="SSF53955">
    <property type="entry name" value="Lysozyme-like"/>
    <property type="match status" value="1"/>
</dbReference>
<dbReference type="GO" id="GO:0030288">
    <property type="term" value="C:outer membrane-bounded periplasmic space"/>
    <property type="evidence" value="ECO:0007669"/>
    <property type="project" value="TreeGrafter"/>
</dbReference>
<keyword evidence="7 10" id="KW-1133">Transmembrane helix</keyword>
<keyword evidence="4 10" id="KW-0812">Transmembrane</keyword>
<dbReference type="InterPro" id="IPR050396">
    <property type="entry name" value="Glycosyltr_51/Transpeptidase"/>
</dbReference>
<dbReference type="InterPro" id="IPR036950">
    <property type="entry name" value="PBP_transglycosylase"/>
</dbReference>
<dbReference type="RefSeq" id="WP_113660054.1">
    <property type="nucleotide sequence ID" value="NZ_KZ845674.1"/>
</dbReference>
<evidence type="ECO:0000256" key="9">
    <source>
        <dbReference type="ARBA" id="ARBA00023316"/>
    </source>
</evidence>
<dbReference type="GO" id="GO:0008360">
    <property type="term" value="P:regulation of cell shape"/>
    <property type="evidence" value="ECO:0007669"/>
    <property type="project" value="UniProtKB-KW"/>
</dbReference>
<evidence type="ECO:0000313" key="13">
    <source>
        <dbReference type="Proteomes" id="UP000251213"/>
    </source>
</evidence>
<dbReference type="PANTHER" id="PTHR32282">
    <property type="entry name" value="BINDING PROTEIN TRANSPEPTIDASE, PUTATIVE-RELATED"/>
    <property type="match status" value="1"/>
</dbReference>
<dbReference type="OrthoDB" id="9766909at2"/>
<dbReference type="InterPro" id="IPR001264">
    <property type="entry name" value="Glyco_trans_51"/>
</dbReference>
<evidence type="ECO:0000256" key="7">
    <source>
        <dbReference type="ARBA" id="ARBA00022989"/>
    </source>
</evidence>
<keyword evidence="1" id="KW-1003">Cell membrane</keyword>
<comment type="caution">
    <text evidence="12">The sequence shown here is derived from an EMBL/GenBank/DDBJ whole genome shotgun (WGS) entry which is preliminary data.</text>
</comment>
<organism evidence="12 13">
    <name type="scientific">Thermoflavimicrobium daqui</name>
    <dbReference type="NCBI Taxonomy" id="2137476"/>
    <lineage>
        <taxon>Bacteria</taxon>
        <taxon>Bacillati</taxon>
        <taxon>Bacillota</taxon>
        <taxon>Bacilli</taxon>
        <taxon>Bacillales</taxon>
        <taxon>Thermoactinomycetaceae</taxon>
        <taxon>Thermoflavimicrobium</taxon>
    </lineage>
</organism>
<keyword evidence="5" id="KW-0133">Cell shape</keyword>
<dbReference type="EMBL" id="QJKK01000012">
    <property type="protein sequence ID" value="RAL21842.1"/>
    <property type="molecule type" value="Genomic_DNA"/>
</dbReference>
<dbReference type="GO" id="GO:0071555">
    <property type="term" value="P:cell wall organization"/>
    <property type="evidence" value="ECO:0007669"/>
    <property type="project" value="UniProtKB-KW"/>
</dbReference>
<name>A0A364K1D3_9BACL</name>
<dbReference type="AlphaFoldDB" id="A0A364K1D3"/>
<protein>
    <recommendedName>
        <fullName evidence="11">Glycosyl transferase family 51 domain-containing protein</fullName>
    </recommendedName>
</protein>
<keyword evidence="8 10" id="KW-0472">Membrane</keyword>
<keyword evidence="2" id="KW-0328">Glycosyltransferase</keyword>
<reference evidence="12 13" key="2">
    <citation type="submission" date="2018-06" db="EMBL/GenBank/DDBJ databases">
        <authorList>
            <person name="Zhirakovskaya E."/>
        </authorList>
    </citation>
    <scope>NUCLEOTIDE SEQUENCE [LARGE SCALE GENOMIC DNA]</scope>
    <source>
        <strain evidence="12 13">FBKL4.011</strain>
    </source>
</reference>
<accession>A0A364K1D3</accession>
<feature type="domain" description="Glycosyl transferase family 51" evidence="11">
    <location>
        <begin position="152"/>
        <end position="304"/>
    </location>
</feature>
<keyword evidence="6" id="KW-0573">Peptidoglycan synthesis</keyword>
<evidence type="ECO:0000256" key="10">
    <source>
        <dbReference type="SAM" id="Phobius"/>
    </source>
</evidence>
<dbReference type="Gene3D" id="1.10.3810.10">
    <property type="entry name" value="Biosynthetic peptidoglycan transglycosylase-like"/>
    <property type="match status" value="1"/>
</dbReference>
<evidence type="ECO:0000256" key="3">
    <source>
        <dbReference type="ARBA" id="ARBA00022679"/>
    </source>
</evidence>
<evidence type="ECO:0000256" key="2">
    <source>
        <dbReference type="ARBA" id="ARBA00022676"/>
    </source>
</evidence>
<dbReference type="GO" id="GO:0009252">
    <property type="term" value="P:peptidoglycan biosynthetic process"/>
    <property type="evidence" value="ECO:0007669"/>
    <property type="project" value="UniProtKB-KW"/>
</dbReference>
<dbReference type="Proteomes" id="UP000251213">
    <property type="component" value="Unassembled WGS sequence"/>
</dbReference>
<gene>
    <name evidence="12" type="ORF">DL897_15610</name>
</gene>
<dbReference type="GO" id="GO:0008955">
    <property type="term" value="F:peptidoglycan glycosyltransferase activity"/>
    <property type="evidence" value="ECO:0007669"/>
    <property type="project" value="TreeGrafter"/>
</dbReference>
<evidence type="ECO:0000256" key="1">
    <source>
        <dbReference type="ARBA" id="ARBA00022475"/>
    </source>
</evidence>
<evidence type="ECO:0000259" key="11">
    <source>
        <dbReference type="Pfam" id="PF00912"/>
    </source>
</evidence>